<dbReference type="Gene3D" id="1.10.1660.10">
    <property type="match status" value="1"/>
</dbReference>
<evidence type="ECO:0000313" key="4">
    <source>
        <dbReference type="Proteomes" id="UP001157091"/>
    </source>
</evidence>
<dbReference type="Pfam" id="PF13411">
    <property type="entry name" value="MerR_1"/>
    <property type="match status" value="1"/>
</dbReference>
<evidence type="ECO:0000256" key="1">
    <source>
        <dbReference type="ARBA" id="ARBA00023125"/>
    </source>
</evidence>
<evidence type="ECO:0000313" key="3">
    <source>
        <dbReference type="EMBL" id="GMA26458.1"/>
    </source>
</evidence>
<dbReference type="InterPro" id="IPR047057">
    <property type="entry name" value="MerR_fam"/>
</dbReference>
<reference evidence="4" key="1">
    <citation type="journal article" date="2019" name="Int. J. Syst. Evol. Microbiol.">
        <title>The Global Catalogue of Microorganisms (GCM) 10K type strain sequencing project: providing services to taxonomists for standard genome sequencing and annotation.</title>
        <authorList>
            <consortium name="The Broad Institute Genomics Platform"/>
            <consortium name="The Broad Institute Genome Sequencing Center for Infectious Disease"/>
            <person name="Wu L."/>
            <person name="Ma J."/>
        </authorList>
    </citation>
    <scope>NUCLEOTIDE SEQUENCE [LARGE SCALE GENOMIC DNA]</scope>
    <source>
        <strain evidence="4">NBRC 106348</strain>
    </source>
</reference>
<dbReference type="CDD" id="cd01107">
    <property type="entry name" value="HTH_BmrR"/>
    <property type="match status" value="1"/>
</dbReference>
<dbReference type="Gene3D" id="3.20.80.10">
    <property type="entry name" value="Regulatory factor, effector binding domain"/>
    <property type="match status" value="1"/>
</dbReference>
<dbReference type="SUPFAM" id="SSF46955">
    <property type="entry name" value="Putative DNA-binding domain"/>
    <property type="match status" value="1"/>
</dbReference>
<organism evidence="3 4">
    <name type="scientific">Luteimicrobium album</name>
    <dbReference type="NCBI Taxonomy" id="1054550"/>
    <lineage>
        <taxon>Bacteria</taxon>
        <taxon>Bacillati</taxon>
        <taxon>Actinomycetota</taxon>
        <taxon>Actinomycetes</taxon>
        <taxon>Micrococcales</taxon>
        <taxon>Luteimicrobium</taxon>
    </lineage>
</organism>
<protein>
    <recommendedName>
        <fullName evidence="2">HTH merR-type domain-containing protein</fullName>
    </recommendedName>
</protein>
<dbReference type="Proteomes" id="UP001157091">
    <property type="component" value="Unassembled WGS sequence"/>
</dbReference>
<dbReference type="PROSITE" id="PS50937">
    <property type="entry name" value="HTH_MERR_2"/>
    <property type="match status" value="1"/>
</dbReference>
<keyword evidence="1" id="KW-0238">DNA-binding</keyword>
<dbReference type="RefSeq" id="WP_284294734.1">
    <property type="nucleotide sequence ID" value="NZ_BSUK01000001.1"/>
</dbReference>
<dbReference type="InterPro" id="IPR011256">
    <property type="entry name" value="Reg_factor_effector_dom_sf"/>
</dbReference>
<gene>
    <name evidence="3" type="ORF">GCM10025864_42170</name>
</gene>
<dbReference type="InterPro" id="IPR009061">
    <property type="entry name" value="DNA-bd_dom_put_sf"/>
</dbReference>
<accession>A0ABQ6I6Q0</accession>
<name>A0ABQ6I6Q0_9MICO</name>
<dbReference type="PANTHER" id="PTHR30204">
    <property type="entry name" value="REDOX-CYCLING DRUG-SENSING TRANSCRIPTIONAL ACTIVATOR SOXR"/>
    <property type="match status" value="1"/>
</dbReference>
<sequence>MADGLSTGEMVRASGLSPKALRLYDANGLLVPARVDPVTGYRAYAPAQVVRARAIGLLRRLDLPLARIGELLDGPPDALRPALLTWWGERRRTLEDQRGVVDPLAAAADPLAAGTAAPGDLPDASRLRAAVGRAEREARTVACVTDVVEQAALVPAFTSAVLTIREELARQGAAFGAEFWVVFHELVRPGVRGRIETCVPYDGAARPAGAIVLRLEPARPVASVPVPSADCRYPPIVAYYDAAFEAARSWGGPVGPPREVYPVPWSDDVAEVARVEIPVAGA</sequence>
<dbReference type="PANTHER" id="PTHR30204:SF97">
    <property type="entry name" value="MERR FAMILY REGULATORY PROTEIN"/>
    <property type="match status" value="1"/>
</dbReference>
<evidence type="ECO:0000259" key="2">
    <source>
        <dbReference type="PROSITE" id="PS50937"/>
    </source>
</evidence>
<keyword evidence="4" id="KW-1185">Reference proteome</keyword>
<proteinExistence type="predicted"/>
<dbReference type="SMART" id="SM00422">
    <property type="entry name" value="HTH_MERR"/>
    <property type="match status" value="1"/>
</dbReference>
<feature type="domain" description="HTH merR-type" evidence="2">
    <location>
        <begin position="4"/>
        <end position="74"/>
    </location>
</feature>
<dbReference type="EMBL" id="BSUK01000001">
    <property type="protein sequence ID" value="GMA26458.1"/>
    <property type="molecule type" value="Genomic_DNA"/>
</dbReference>
<comment type="caution">
    <text evidence="3">The sequence shown here is derived from an EMBL/GenBank/DDBJ whole genome shotgun (WGS) entry which is preliminary data.</text>
</comment>
<dbReference type="InterPro" id="IPR000551">
    <property type="entry name" value="MerR-type_HTH_dom"/>
</dbReference>